<dbReference type="EMBL" id="MGEP01000061">
    <property type="protein sequence ID" value="OGL85792.1"/>
    <property type="molecule type" value="Genomic_DNA"/>
</dbReference>
<comment type="caution">
    <text evidence="1">The sequence shown here is derived from an EMBL/GenBank/DDBJ whole genome shotgun (WGS) entry which is preliminary data.</text>
</comment>
<dbReference type="GO" id="GO:0005524">
    <property type="term" value="F:ATP binding"/>
    <property type="evidence" value="ECO:0007669"/>
    <property type="project" value="InterPro"/>
</dbReference>
<reference evidence="1 2" key="1">
    <citation type="journal article" date="2016" name="Nat. Commun.">
        <title>Thousands of microbial genomes shed light on interconnected biogeochemical processes in an aquifer system.</title>
        <authorList>
            <person name="Anantharaman K."/>
            <person name="Brown C.T."/>
            <person name="Hug L.A."/>
            <person name="Sharon I."/>
            <person name="Castelle C.J."/>
            <person name="Probst A.J."/>
            <person name="Thomas B.C."/>
            <person name="Singh A."/>
            <person name="Wilkins M.J."/>
            <person name="Karaoz U."/>
            <person name="Brodie E.L."/>
            <person name="Williams K.H."/>
            <person name="Hubbard S.S."/>
            <person name="Banfield J.F."/>
        </authorList>
    </citation>
    <scope>NUCLEOTIDE SEQUENCE [LARGE SCALE GENOMIC DNA]</scope>
</reference>
<dbReference type="Proteomes" id="UP000178723">
    <property type="component" value="Unassembled WGS sequence"/>
</dbReference>
<dbReference type="InterPro" id="IPR027417">
    <property type="entry name" value="P-loop_NTPase"/>
</dbReference>
<proteinExistence type="predicted"/>
<dbReference type="PANTHER" id="PTHR46638:SF1">
    <property type="entry name" value="CORRINOID ADENOSYLTRANSFERASE"/>
    <property type="match status" value="1"/>
</dbReference>
<evidence type="ECO:0000313" key="2">
    <source>
        <dbReference type="Proteomes" id="UP000178723"/>
    </source>
</evidence>
<protein>
    <recommendedName>
        <fullName evidence="3">Cob(I)yrinic acid a,c-diamide adenosyltransferase</fullName>
    </recommendedName>
</protein>
<dbReference type="InterPro" id="IPR003724">
    <property type="entry name" value="CblAdoTrfase_CobA"/>
</dbReference>
<gene>
    <name evidence="1" type="ORF">A3I40_02425</name>
</gene>
<dbReference type="Pfam" id="PF02572">
    <property type="entry name" value="CobA_CobO_BtuR"/>
    <property type="match status" value="1"/>
</dbReference>
<dbReference type="GO" id="GO:0008817">
    <property type="term" value="F:corrinoid adenosyltransferase activity"/>
    <property type="evidence" value="ECO:0007669"/>
    <property type="project" value="InterPro"/>
</dbReference>
<dbReference type="STRING" id="1802407.A3I40_02425"/>
<dbReference type="AlphaFoldDB" id="A0A1F7V5J6"/>
<dbReference type="PANTHER" id="PTHR46638">
    <property type="entry name" value="CORRINOID ADENOSYLTRANSFERASE"/>
    <property type="match status" value="1"/>
</dbReference>
<evidence type="ECO:0008006" key="3">
    <source>
        <dbReference type="Google" id="ProtNLM"/>
    </source>
</evidence>
<name>A0A1F7V5J6_9BACT</name>
<dbReference type="PIRSF" id="PIRSF015617">
    <property type="entry name" value="Adensltrnsf_CobA"/>
    <property type="match status" value="1"/>
</dbReference>
<accession>A0A1F7V5J6</accession>
<sequence>MGVKTKKTTAPSGLFMLYVGRGKGKTTAAMGLAMRAAGMGLNVYIIQFIKGEWPSGERNFIEAFNSVRKHYNGKQKLGRLEIIAIGKGFVKILGDKKPIAVHKAAARQALMFGRRAMLSGRYNVVILDEAISAVETKLIKASDLLRLVRAKPPTVHLVMTGHEALKSLVAKADLVSDVKMVKHPYYKGIIAQRGIDY</sequence>
<dbReference type="GO" id="GO:0009236">
    <property type="term" value="P:cobalamin biosynthetic process"/>
    <property type="evidence" value="ECO:0007669"/>
    <property type="project" value="InterPro"/>
</dbReference>
<organism evidence="1 2">
    <name type="scientific">Candidatus Uhrbacteria bacterium RIFCSPLOWO2_02_FULL_48_12</name>
    <dbReference type="NCBI Taxonomy" id="1802407"/>
    <lineage>
        <taxon>Bacteria</taxon>
        <taxon>Candidatus Uhriibacteriota</taxon>
    </lineage>
</organism>
<dbReference type="Gene3D" id="3.40.50.300">
    <property type="entry name" value="P-loop containing nucleotide triphosphate hydrolases"/>
    <property type="match status" value="1"/>
</dbReference>
<dbReference type="SUPFAM" id="SSF52540">
    <property type="entry name" value="P-loop containing nucleoside triphosphate hydrolases"/>
    <property type="match status" value="1"/>
</dbReference>
<evidence type="ECO:0000313" key="1">
    <source>
        <dbReference type="EMBL" id="OGL85792.1"/>
    </source>
</evidence>